<feature type="transmembrane region" description="Helical" evidence="12">
    <location>
        <begin position="20"/>
        <end position="44"/>
    </location>
</feature>
<proteinExistence type="predicted"/>
<protein>
    <recommendedName>
        <fullName evidence="10">Sensory/regulatory protein RpfC</fullName>
        <ecNumber evidence="2">2.7.13.3</ecNumber>
    </recommendedName>
</protein>
<comment type="subunit">
    <text evidence="9">At low DSF concentrations, interacts with RpfF.</text>
</comment>
<keyword evidence="6 16" id="KW-0418">Kinase</keyword>
<dbReference type="InterPro" id="IPR011006">
    <property type="entry name" value="CheY-like_superfamily"/>
</dbReference>
<dbReference type="RefSeq" id="WP_085442635.1">
    <property type="nucleotide sequence ID" value="NZ_LVJN01000020.1"/>
</dbReference>
<dbReference type="STRING" id="1434232.MAIT1_01336"/>
<dbReference type="SUPFAM" id="SSF55785">
    <property type="entry name" value="PYP-like sensor domain (PAS domain)"/>
    <property type="match status" value="1"/>
</dbReference>
<dbReference type="Proteomes" id="UP000194003">
    <property type="component" value="Unassembled WGS sequence"/>
</dbReference>
<evidence type="ECO:0000256" key="9">
    <source>
        <dbReference type="ARBA" id="ARBA00064003"/>
    </source>
</evidence>
<keyword evidence="3 11" id="KW-0597">Phosphoprotein</keyword>
<feature type="transmembrane region" description="Helical" evidence="12">
    <location>
        <begin position="288"/>
        <end position="307"/>
    </location>
</feature>
<dbReference type="PANTHER" id="PTHR45339">
    <property type="entry name" value="HYBRID SIGNAL TRANSDUCTION HISTIDINE KINASE J"/>
    <property type="match status" value="1"/>
</dbReference>
<dbReference type="InterPro" id="IPR000014">
    <property type="entry name" value="PAS"/>
</dbReference>
<evidence type="ECO:0000256" key="11">
    <source>
        <dbReference type="PROSITE-ProRule" id="PRU00169"/>
    </source>
</evidence>
<dbReference type="Pfam" id="PF00512">
    <property type="entry name" value="HisKA"/>
    <property type="match status" value="1"/>
</dbReference>
<evidence type="ECO:0000259" key="13">
    <source>
        <dbReference type="PROSITE" id="PS50109"/>
    </source>
</evidence>
<evidence type="ECO:0000256" key="12">
    <source>
        <dbReference type="SAM" id="Phobius"/>
    </source>
</evidence>
<dbReference type="InterPro" id="IPR036097">
    <property type="entry name" value="HisK_dim/P_sf"/>
</dbReference>
<dbReference type="AlphaFoldDB" id="A0A1Y2K025"/>
<name>A0A1Y2K025_9PROT</name>
<dbReference type="Gene3D" id="3.40.50.2300">
    <property type="match status" value="1"/>
</dbReference>
<dbReference type="SMART" id="SM00388">
    <property type="entry name" value="HisKA"/>
    <property type="match status" value="1"/>
</dbReference>
<dbReference type="FunFam" id="3.30.565.10:FF:000010">
    <property type="entry name" value="Sensor histidine kinase RcsC"/>
    <property type="match status" value="1"/>
</dbReference>
<dbReference type="InterPro" id="IPR003594">
    <property type="entry name" value="HATPase_dom"/>
</dbReference>
<comment type="caution">
    <text evidence="16">The sequence shown here is derived from an EMBL/GenBank/DDBJ whole genome shotgun (WGS) entry which is preliminary data.</text>
</comment>
<dbReference type="CDD" id="cd17546">
    <property type="entry name" value="REC_hyHK_CKI1_RcsC-like"/>
    <property type="match status" value="1"/>
</dbReference>
<evidence type="ECO:0000256" key="10">
    <source>
        <dbReference type="ARBA" id="ARBA00068150"/>
    </source>
</evidence>
<dbReference type="InterPro" id="IPR036890">
    <property type="entry name" value="HATPase_C_sf"/>
</dbReference>
<evidence type="ECO:0000256" key="1">
    <source>
        <dbReference type="ARBA" id="ARBA00000085"/>
    </source>
</evidence>
<evidence type="ECO:0000256" key="5">
    <source>
        <dbReference type="ARBA" id="ARBA00022741"/>
    </source>
</evidence>
<dbReference type="PROSITE" id="PS50110">
    <property type="entry name" value="RESPONSE_REGULATORY"/>
    <property type="match status" value="1"/>
</dbReference>
<evidence type="ECO:0000313" key="16">
    <source>
        <dbReference type="EMBL" id="OSM01393.1"/>
    </source>
</evidence>
<dbReference type="Pfam" id="PF00072">
    <property type="entry name" value="Response_reg"/>
    <property type="match status" value="1"/>
</dbReference>
<dbReference type="EMBL" id="LVJN01000020">
    <property type="protein sequence ID" value="OSM01393.1"/>
    <property type="molecule type" value="Genomic_DNA"/>
</dbReference>
<comment type="catalytic activity">
    <reaction evidence="1">
        <text>ATP + protein L-histidine = ADP + protein N-phospho-L-histidine.</text>
        <dbReference type="EC" id="2.7.13.3"/>
    </reaction>
</comment>
<evidence type="ECO:0000259" key="14">
    <source>
        <dbReference type="PROSITE" id="PS50110"/>
    </source>
</evidence>
<evidence type="ECO:0000259" key="15">
    <source>
        <dbReference type="PROSITE" id="PS50112"/>
    </source>
</evidence>
<keyword evidence="8" id="KW-0902">Two-component regulatory system</keyword>
<dbReference type="PANTHER" id="PTHR45339:SF1">
    <property type="entry name" value="HYBRID SIGNAL TRANSDUCTION HISTIDINE KINASE J"/>
    <property type="match status" value="1"/>
</dbReference>
<dbReference type="SUPFAM" id="SSF52172">
    <property type="entry name" value="CheY-like"/>
    <property type="match status" value="1"/>
</dbReference>
<dbReference type="Gene3D" id="1.10.287.130">
    <property type="match status" value="1"/>
</dbReference>
<feature type="modified residue" description="4-aspartylphosphate" evidence="11">
    <location>
        <position position="845"/>
    </location>
</feature>
<dbReference type="Pfam" id="PF13188">
    <property type="entry name" value="PAS_8"/>
    <property type="match status" value="1"/>
</dbReference>
<sequence length="935" mass="102473">MSDKAHPLPAEPVIGRSIRFKLFFAAATALSVIIIGMTALSVWLTEQAIRQRLDATLTQRSALAAQILSNFLDAQIQLANDLGQLPQTRVFVNNTALRDALRPRLSTMMGEETANRPWILSVALSNHAQAHFRQTLTQDGYSEPQNPYWLNQAGQAQVTALPLKNGAPALAISQPVHGAGERERVTLLIDVERAQRYLFDAFNHTMDGFVAMAILPAQVGAITAPVSDHSPPGWISFKQAADQWDWSRDKPFRFGEAILHGQRLLRHPVGLISVTPAQVVEAPLRGMALGLVALGAAAILMGLLATARIANMIVAPLAALSRRALNAVRRMPTPSDVSANLSQLGAANEVMVLERILSLLLSRIATHTDELEVRLKERNEGLISANQQLRQEVIERRAAESALRAQQSLLSDILDASVAGVAMVDMEGGLTHCNARFARLWGFSEEEAASLPNHFLLRAVLMRARDAETMGKRLRELRPDQVLSGERIALESGRVLACYSMPIATGDKPGRLWQFLDITRESAHTATLERAKQQAEAANEAKSLFLATMSHEIRTPMNGVLGMVQRLARTDLTSAQREMANALEESADALMDLLNNILDLSKIEARQLVMESIPFEPRALVQSVLQMMVGLAQERGLTLNVEVSPTTPAWVMGDPTRVRQILLNLLGNAMKFTHHGGVSIHLEGLRHSPTQALLCMEVRDTGEGIDPAQAESLFEPFRQQDGSITRRFGGAGLGLAISRGLAQAMGGDLTAHARPEGGSIFRFEALFHLAQPVVTAHPAGVDVQGEGEQSMRRYKILVVEDDPINQAVTRGLLEDDGHTVWLAEHGERALTLFERHAPLDLVLMDLRMPGMDGYEATRRLRQLPYGDETLVVALTADALKESLERCLQAGMDDVLVKPVRVKRLRALMHKLLQEKSSSSNLAERVVTESDEAEHG</sequence>
<keyword evidence="7" id="KW-0067">ATP-binding</keyword>
<dbReference type="Gene3D" id="3.30.565.10">
    <property type="entry name" value="Histidine kinase-like ATPase, C-terminal domain"/>
    <property type="match status" value="1"/>
</dbReference>
<dbReference type="SUPFAM" id="SSF55874">
    <property type="entry name" value="ATPase domain of HSP90 chaperone/DNA topoisomerase II/histidine kinase"/>
    <property type="match status" value="1"/>
</dbReference>
<dbReference type="CDD" id="cd00082">
    <property type="entry name" value="HisKA"/>
    <property type="match status" value="1"/>
</dbReference>
<dbReference type="SMART" id="SM00448">
    <property type="entry name" value="REC"/>
    <property type="match status" value="1"/>
</dbReference>
<evidence type="ECO:0000256" key="4">
    <source>
        <dbReference type="ARBA" id="ARBA00022679"/>
    </source>
</evidence>
<evidence type="ECO:0000313" key="17">
    <source>
        <dbReference type="Proteomes" id="UP000194003"/>
    </source>
</evidence>
<dbReference type="GO" id="GO:0000155">
    <property type="term" value="F:phosphorelay sensor kinase activity"/>
    <property type="evidence" value="ECO:0007669"/>
    <property type="project" value="InterPro"/>
</dbReference>
<organism evidence="16 17">
    <name type="scientific">Magnetofaba australis IT-1</name>
    <dbReference type="NCBI Taxonomy" id="1434232"/>
    <lineage>
        <taxon>Bacteria</taxon>
        <taxon>Pseudomonadati</taxon>
        <taxon>Pseudomonadota</taxon>
        <taxon>Magnetococcia</taxon>
        <taxon>Magnetococcales</taxon>
        <taxon>Magnetococcaceae</taxon>
        <taxon>Magnetofaba</taxon>
    </lineage>
</organism>
<dbReference type="Pfam" id="PF02518">
    <property type="entry name" value="HATPase_c"/>
    <property type="match status" value="1"/>
</dbReference>
<dbReference type="SUPFAM" id="SSF47384">
    <property type="entry name" value="Homodimeric domain of signal transducing histidine kinase"/>
    <property type="match status" value="1"/>
</dbReference>
<feature type="domain" description="PAS" evidence="15">
    <location>
        <begin position="406"/>
        <end position="447"/>
    </location>
</feature>
<keyword evidence="12" id="KW-0472">Membrane</keyword>
<dbReference type="CDD" id="cd16922">
    <property type="entry name" value="HATPase_EvgS-ArcB-TorS-like"/>
    <property type="match status" value="1"/>
</dbReference>
<dbReference type="InterPro" id="IPR004358">
    <property type="entry name" value="Sig_transdc_His_kin-like_C"/>
</dbReference>
<evidence type="ECO:0000256" key="8">
    <source>
        <dbReference type="ARBA" id="ARBA00023012"/>
    </source>
</evidence>
<dbReference type="OrthoDB" id="9791542at2"/>
<dbReference type="PROSITE" id="PS50112">
    <property type="entry name" value="PAS"/>
    <property type="match status" value="1"/>
</dbReference>
<keyword evidence="12" id="KW-0812">Transmembrane</keyword>
<evidence type="ECO:0000256" key="7">
    <source>
        <dbReference type="ARBA" id="ARBA00022840"/>
    </source>
</evidence>
<feature type="domain" description="Histidine kinase" evidence="13">
    <location>
        <begin position="548"/>
        <end position="769"/>
    </location>
</feature>
<reference evidence="16 17" key="1">
    <citation type="journal article" date="2016" name="BMC Genomics">
        <title>Combined genomic and structural analyses of a cultured magnetotactic bacterium reveals its niche adaptation to a dynamic environment.</title>
        <authorList>
            <person name="Araujo A.C."/>
            <person name="Morillo V."/>
            <person name="Cypriano J."/>
            <person name="Teixeira L.C."/>
            <person name="Leao P."/>
            <person name="Lyra S."/>
            <person name="Almeida L.G."/>
            <person name="Bazylinski D.A."/>
            <person name="Vasconcellos A.T."/>
            <person name="Abreu F."/>
            <person name="Lins U."/>
        </authorList>
    </citation>
    <scope>NUCLEOTIDE SEQUENCE [LARGE SCALE GENOMIC DNA]</scope>
    <source>
        <strain evidence="16 17">IT-1</strain>
    </source>
</reference>
<evidence type="ECO:0000256" key="3">
    <source>
        <dbReference type="ARBA" id="ARBA00022553"/>
    </source>
</evidence>
<keyword evidence="4" id="KW-0808">Transferase</keyword>
<dbReference type="Gene3D" id="3.30.450.20">
    <property type="entry name" value="PAS domain"/>
    <property type="match status" value="1"/>
</dbReference>
<dbReference type="InterPro" id="IPR001789">
    <property type="entry name" value="Sig_transdc_resp-reg_receiver"/>
</dbReference>
<dbReference type="InterPro" id="IPR035965">
    <property type="entry name" value="PAS-like_dom_sf"/>
</dbReference>
<evidence type="ECO:0000256" key="6">
    <source>
        <dbReference type="ARBA" id="ARBA00022777"/>
    </source>
</evidence>
<dbReference type="PRINTS" id="PR00344">
    <property type="entry name" value="BCTRLSENSOR"/>
</dbReference>
<keyword evidence="5" id="KW-0547">Nucleotide-binding</keyword>
<evidence type="ECO:0000256" key="2">
    <source>
        <dbReference type="ARBA" id="ARBA00012438"/>
    </source>
</evidence>
<accession>A0A1Y2K025</accession>
<keyword evidence="17" id="KW-1185">Reference proteome</keyword>
<dbReference type="InterPro" id="IPR005467">
    <property type="entry name" value="His_kinase_dom"/>
</dbReference>
<dbReference type="EC" id="2.7.13.3" evidence="2"/>
<dbReference type="FunFam" id="1.10.287.130:FF:000002">
    <property type="entry name" value="Two-component osmosensing histidine kinase"/>
    <property type="match status" value="1"/>
</dbReference>
<dbReference type="NCBIfam" id="TIGR00229">
    <property type="entry name" value="sensory_box"/>
    <property type="match status" value="1"/>
</dbReference>
<gene>
    <name evidence="16" type="ORF">MAIT1_01336</name>
</gene>
<dbReference type="InterPro" id="IPR003661">
    <property type="entry name" value="HisK_dim/P_dom"/>
</dbReference>
<dbReference type="SMART" id="SM00387">
    <property type="entry name" value="HATPase_c"/>
    <property type="match status" value="1"/>
</dbReference>
<keyword evidence="12" id="KW-1133">Transmembrane helix</keyword>
<dbReference type="GO" id="GO:0005524">
    <property type="term" value="F:ATP binding"/>
    <property type="evidence" value="ECO:0007669"/>
    <property type="project" value="UniProtKB-KW"/>
</dbReference>
<feature type="domain" description="Response regulatory" evidence="14">
    <location>
        <begin position="795"/>
        <end position="912"/>
    </location>
</feature>
<dbReference type="PROSITE" id="PS50109">
    <property type="entry name" value="HIS_KIN"/>
    <property type="match status" value="1"/>
</dbReference>